<dbReference type="Gene3D" id="3.40.109.10">
    <property type="entry name" value="NADH Oxidase"/>
    <property type="match status" value="1"/>
</dbReference>
<keyword evidence="1" id="KW-0285">Flavoprotein</keyword>
<feature type="domain" description="Nitroreductase" evidence="4">
    <location>
        <begin position="66"/>
        <end position="148"/>
    </location>
</feature>
<protein>
    <submittedName>
        <fullName evidence="5">NADH dehydrogenase</fullName>
    </submittedName>
</protein>
<dbReference type="InterPro" id="IPR000415">
    <property type="entry name" value="Nitroreductase-like"/>
</dbReference>
<dbReference type="Pfam" id="PF00881">
    <property type="entry name" value="Nitroreductase"/>
    <property type="match status" value="2"/>
</dbReference>
<dbReference type="Proteomes" id="UP000051096">
    <property type="component" value="Unassembled WGS sequence"/>
</dbReference>
<sequence length="169" mass="18794">MDCLEAIRTRRSIRAFTKEKVADEQVEKIIEAGMYAPSAGNQQPWQFIVITDKNILEKVPDIHPYATMVEQAPVAILVCGDTSLEKFKGFWVQDCAACVQNILLAAHALGLGAVWTGVYPAQDRVQGLQKLCKLPKHVVPLALIPLGHPAQKPGTAQRFKEARIHRDTW</sequence>
<comment type="caution">
    <text evidence="5">The sequence shown here is derived from an EMBL/GenBank/DDBJ whole genome shotgun (WGS) entry which is preliminary data.</text>
</comment>
<dbReference type="CDD" id="cd02150">
    <property type="entry name" value="nitroreductase"/>
    <property type="match status" value="1"/>
</dbReference>
<evidence type="ECO:0000259" key="4">
    <source>
        <dbReference type="Pfam" id="PF00881"/>
    </source>
</evidence>
<evidence type="ECO:0000256" key="3">
    <source>
        <dbReference type="ARBA" id="ARBA00023002"/>
    </source>
</evidence>
<dbReference type="EMBL" id="LJUO01000084">
    <property type="protein sequence ID" value="KPK70677.1"/>
    <property type="molecule type" value="Genomic_DNA"/>
</dbReference>
<dbReference type="GO" id="GO:0016491">
    <property type="term" value="F:oxidoreductase activity"/>
    <property type="evidence" value="ECO:0007669"/>
    <property type="project" value="UniProtKB-KW"/>
</dbReference>
<dbReference type="PANTHER" id="PTHR23026">
    <property type="entry name" value="NADPH NITROREDUCTASE"/>
    <property type="match status" value="1"/>
</dbReference>
<organism evidence="5 6">
    <name type="scientific">candidate division WOR_3 bacterium SM23_60</name>
    <dbReference type="NCBI Taxonomy" id="1703780"/>
    <lineage>
        <taxon>Bacteria</taxon>
        <taxon>Bacteria division WOR-3</taxon>
    </lineage>
</organism>
<keyword evidence="2" id="KW-0288">FMN</keyword>
<dbReference type="InterPro" id="IPR029479">
    <property type="entry name" value="Nitroreductase"/>
</dbReference>
<proteinExistence type="predicted"/>
<evidence type="ECO:0000256" key="1">
    <source>
        <dbReference type="ARBA" id="ARBA00022630"/>
    </source>
</evidence>
<dbReference type="AlphaFoldDB" id="A0A0S8GCC0"/>
<dbReference type="InterPro" id="IPR050627">
    <property type="entry name" value="Nitroreductase/BluB"/>
</dbReference>
<evidence type="ECO:0000256" key="2">
    <source>
        <dbReference type="ARBA" id="ARBA00022643"/>
    </source>
</evidence>
<keyword evidence="3" id="KW-0560">Oxidoreductase</keyword>
<evidence type="ECO:0000313" key="6">
    <source>
        <dbReference type="Proteomes" id="UP000051096"/>
    </source>
</evidence>
<dbReference type="PANTHER" id="PTHR23026:SF90">
    <property type="entry name" value="IODOTYROSINE DEIODINASE 1"/>
    <property type="match status" value="1"/>
</dbReference>
<dbReference type="SUPFAM" id="SSF55469">
    <property type="entry name" value="FMN-dependent nitroreductase-like"/>
    <property type="match status" value="1"/>
</dbReference>
<reference evidence="5 6" key="1">
    <citation type="journal article" date="2015" name="Microbiome">
        <title>Genomic resolution of linkages in carbon, nitrogen, and sulfur cycling among widespread estuary sediment bacteria.</title>
        <authorList>
            <person name="Baker B.J."/>
            <person name="Lazar C.S."/>
            <person name="Teske A.P."/>
            <person name="Dick G.J."/>
        </authorList>
    </citation>
    <scope>NUCLEOTIDE SEQUENCE [LARGE SCALE GENOMIC DNA]</scope>
    <source>
        <strain evidence="5">SM23_60</strain>
    </source>
</reference>
<name>A0A0S8GCC0_UNCW3</name>
<evidence type="ECO:0000313" key="5">
    <source>
        <dbReference type="EMBL" id="KPK70677.1"/>
    </source>
</evidence>
<accession>A0A0S8GCC0</accession>
<gene>
    <name evidence="5" type="ORF">AMJ87_08535</name>
</gene>
<feature type="domain" description="Nitroreductase" evidence="4">
    <location>
        <begin position="7"/>
        <end position="59"/>
    </location>
</feature>